<accession>A0ABT2QR91</accession>
<gene>
    <name evidence="1" type="ORF">N9R04_07205</name>
</gene>
<name>A0ABT2QR91_9STAP</name>
<sequence>MDNKILFDLYQKRWELIGHIQANADNLEMLDEVREMFNGVMKDSASIQMVENKLINEMKDDIEEQRKSSKQLDLMLVHSMATGNVLDFKENMMLRK</sequence>
<reference evidence="1 2" key="1">
    <citation type="journal article" date="2023" name="Int. J. Syst. Evol. Microbiol.">
        <title>Streptococcus sciuri sp. nov., Staphylococcus marylandisciuri sp. nov. and Staphylococcus americanisciuri sp. nov., isolated from faeces of eastern grey squirrel (Sciurus carolinensis).</title>
        <authorList>
            <person name="Volokhov D.V."/>
            <person name="Zagorodnyaya T.A."/>
            <person name="Furtak V.A."/>
            <person name="Nattanmai G."/>
            <person name="Randall L."/>
            <person name="Jose S."/>
            <person name="Gao Y."/>
            <person name="Eisenberg T."/>
            <person name="Delmonte P."/>
            <person name="Blom J."/>
            <person name="Mitchell K.K."/>
        </authorList>
    </citation>
    <scope>NUCLEOTIDE SEQUENCE [LARGE SCALE GENOMIC DNA]</scope>
    <source>
        <strain evidence="1 2">SQ8-PEA</strain>
    </source>
</reference>
<comment type="caution">
    <text evidence="1">The sequence shown here is derived from an EMBL/GenBank/DDBJ whole genome shotgun (WGS) entry which is preliminary data.</text>
</comment>
<keyword evidence="2" id="KW-1185">Reference proteome</keyword>
<dbReference type="RefSeq" id="WP_262856096.1">
    <property type="nucleotide sequence ID" value="NZ_JAOPKZ010000011.1"/>
</dbReference>
<dbReference type="Proteomes" id="UP001209553">
    <property type="component" value="Unassembled WGS sequence"/>
</dbReference>
<proteinExistence type="predicted"/>
<dbReference type="EMBL" id="JAOPKZ010000011">
    <property type="protein sequence ID" value="MCU5746505.1"/>
    <property type="molecule type" value="Genomic_DNA"/>
</dbReference>
<protein>
    <recommendedName>
        <fullName evidence="3">Phage protein</fullName>
    </recommendedName>
</protein>
<evidence type="ECO:0000313" key="1">
    <source>
        <dbReference type="EMBL" id="MCU5746505.1"/>
    </source>
</evidence>
<organism evidence="1 2">
    <name type="scientific">Staphylococcus marylandisciuri</name>
    <dbReference type="NCBI Taxonomy" id="2981529"/>
    <lineage>
        <taxon>Bacteria</taxon>
        <taxon>Bacillati</taxon>
        <taxon>Bacillota</taxon>
        <taxon>Bacilli</taxon>
        <taxon>Bacillales</taxon>
        <taxon>Staphylococcaceae</taxon>
        <taxon>Staphylococcus</taxon>
    </lineage>
</organism>
<evidence type="ECO:0008006" key="3">
    <source>
        <dbReference type="Google" id="ProtNLM"/>
    </source>
</evidence>
<evidence type="ECO:0000313" key="2">
    <source>
        <dbReference type="Proteomes" id="UP001209553"/>
    </source>
</evidence>